<keyword evidence="1" id="KW-0812">Transmembrane</keyword>
<keyword evidence="1" id="KW-1133">Transmembrane helix</keyword>
<feature type="transmembrane region" description="Helical" evidence="1">
    <location>
        <begin position="6"/>
        <end position="22"/>
    </location>
</feature>
<name>A0A5J4QXS2_9ZZZZ</name>
<comment type="caution">
    <text evidence="2">The sequence shown here is derived from an EMBL/GenBank/DDBJ whole genome shotgun (WGS) entry which is preliminary data.</text>
</comment>
<keyword evidence="1" id="KW-0472">Membrane</keyword>
<dbReference type="AlphaFoldDB" id="A0A5J4QXS2"/>
<organism evidence="2">
    <name type="scientific">termite gut metagenome</name>
    <dbReference type="NCBI Taxonomy" id="433724"/>
    <lineage>
        <taxon>unclassified sequences</taxon>
        <taxon>metagenomes</taxon>
        <taxon>organismal metagenomes</taxon>
    </lineage>
</organism>
<gene>
    <name evidence="2" type="ORF">EZS27_024698</name>
</gene>
<proteinExistence type="predicted"/>
<evidence type="ECO:0000256" key="1">
    <source>
        <dbReference type="SAM" id="Phobius"/>
    </source>
</evidence>
<feature type="non-terminal residue" evidence="2">
    <location>
        <position position="23"/>
    </location>
</feature>
<dbReference type="EMBL" id="SNRY01002215">
    <property type="protein sequence ID" value="KAA6326159.1"/>
    <property type="molecule type" value="Genomic_DNA"/>
</dbReference>
<evidence type="ECO:0000313" key="2">
    <source>
        <dbReference type="EMBL" id="KAA6326159.1"/>
    </source>
</evidence>
<reference evidence="2" key="1">
    <citation type="submission" date="2019-03" db="EMBL/GenBank/DDBJ databases">
        <title>Single cell metagenomics reveals metabolic interactions within the superorganism composed of flagellate Streblomastix strix and complex community of Bacteroidetes bacteria on its surface.</title>
        <authorList>
            <person name="Treitli S.C."/>
            <person name="Kolisko M."/>
            <person name="Husnik F."/>
            <person name="Keeling P."/>
            <person name="Hampl V."/>
        </authorList>
    </citation>
    <scope>NUCLEOTIDE SEQUENCE</scope>
    <source>
        <strain evidence="2">STM</strain>
    </source>
</reference>
<accession>A0A5J4QXS2</accession>
<protein>
    <submittedName>
        <fullName evidence="2">Membrane protein insertase YidC</fullName>
    </submittedName>
</protein>
<sequence length="23" mass="2511">MNMDKNTVIGLVLIGVLLIGFSY</sequence>